<feature type="compositionally biased region" description="Polar residues" evidence="1">
    <location>
        <begin position="7"/>
        <end position="20"/>
    </location>
</feature>
<organism evidence="2 3">
    <name type="scientific">Takifugu flavidus</name>
    <name type="common">sansaifugu</name>
    <dbReference type="NCBI Taxonomy" id="433684"/>
    <lineage>
        <taxon>Eukaryota</taxon>
        <taxon>Metazoa</taxon>
        <taxon>Chordata</taxon>
        <taxon>Craniata</taxon>
        <taxon>Vertebrata</taxon>
        <taxon>Euteleostomi</taxon>
        <taxon>Actinopterygii</taxon>
        <taxon>Neopterygii</taxon>
        <taxon>Teleostei</taxon>
        <taxon>Neoteleostei</taxon>
        <taxon>Acanthomorphata</taxon>
        <taxon>Eupercaria</taxon>
        <taxon>Tetraodontiformes</taxon>
        <taxon>Tetradontoidea</taxon>
        <taxon>Tetraodontidae</taxon>
        <taxon>Takifugu</taxon>
    </lineage>
</organism>
<evidence type="ECO:0000256" key="1">
    <source>
        <dbReference type="SAM" id="MobiDB-lite"/>
    </source>
</evidence>
<keyword evidence="3" id="KW-1185">Reference proteome</keyword>
<dbReference type="EMBL" id="RHFK02000020">
    <property type="protein sequence ID" value="TWW57741.1"/>
    <property type="molecule type" value="Genomic_DNA"/>
</dbReference>
<dbReference type="AlphaFoldDB" id="A0A5C6MUC2"/>
<proteinExistence type="predicted"/>
<reference evidence="2 3" key="1">
    <citation type="submission" date="2019-04" db="EMBL/GenBank/DDBJ databases">
        <title>Chromosome genome assembly for Takifugu flavidus.</title>
        <authorList>
            <person name="Xiao S."/>
        </authorList>
    </citation>
    <scope>NUCLEOTIDE SEQUENCE [LARGE SCALE GENOMIC DNA]</scope>
    <source>
        <strain evidence="2">HTHZ2018</strain>
        <tissue evidence="2">Muscle</tissue>
    </source>
</reference>
<comment type="caution">
    <text evidence="2">The sequence shown here is derived from an EMBL/GenBank/DDBJ whole genome shotgun (WGS) entry which is preliminary data.</text>
</comment>
<evidence type="ECO:0000313" key="3">
    <source>
        <dbReference type="Proteomes" id="UP000324091"/>
    </source>
</evidence>
<sequence>MGERGSKSQPQTQTATVGETENNEVPWIPVPHLSARGPGVAGSTAMQASGMRTNRAIVVFDRNICNALCAPCTHSPLKLRFMPSAPK</sequence>
<evidence type="ECO:0000313" key="2">
    <source>
        <dbReference type="EMBL" id="TWW57741.1"/>
    </source>
</evidence>
<feature type="region of interest" description="Disordered" evidence="1">
    <location>
        <begin position="1"/>
        <end position="31"/>
    </location>
</feature>
<dbReference type="Proteomes" id="UP000324091">
    <property type="component" value="Chromosome 7"/>
</dbReference>
<accession>A0A5C6MUC2</accession>
<protein>
    <submittedName>
        <fullName evidence="2">Uncharacterized protein</fullName>
    </submittedName>
</protein>
<name>A0A5C6MUC2_9TELE</name>
<gene>
    <name evidence="2" type="ORF">D4764_07G0004600</name>
</gene>